<dbReference type="AlphaFoldDB" id="A0A1E5V337"/>
<feature type="compositionally biased region" description="Basic and acidic residues" evidence="1">
    <location>
        <begin position="10"/>
        <end position="22"/>
    </location>
</feature>
<reference evidence="3 4" key="1">
    <citation type="submission" date="2016-09" db="EMBL/GenBank/DDBJ databases">
        <title>The draft genome of Dichanthelium oligosanthes: A C3 panicoid grass species.</title>
        <authorList>
            <person name="Studer A.J."/>
            <person name="Schnable J.C."/>
            <person name="Brutnell T.P."/>
        </authorList>
    </citation>
    <scope>NUCLEOTIDE SEQUENCE [LARGE SCALE GENOMIC DNA]</scope>
    <source>
        <strain evidence="4">cv. Kellogg 1175</strain>
        <tissue evidence="3">Leaf</tissue>
    </source>
</reference>
<feature type="region of interest" description="Disordered" evidence="1">
    <location>
        <begin position="1"/>
        <end position="71"/>
    </location>
</feature>
<accession>A0A1E5V337</accession>
<gene>
    <name evidence="3" type="ORF">BAE44_0019414</name>
</gene>
<organism evidence="3 4">
    <name type="scientific">Dichanthelium oligosanthes</name>
    <dbReference type="NCBI Taxonomy" id="888268"/>
    <lineage>
        <taxon>Eukaryota</taxon>
        <taxon>Viridiplantae</taxon>
        <taxon>Streptophyta</taxon>
        <taxon>Embryophyta</taxon>
        <taxon>Tracheophyta</taxon>
        <taxon>Spermatophyta</taxon>
        <taxon>Magnoliopsida</taxon>
        <taxon>Liliopsida</taxon>
        <taxon>Poales</taxon>
        <taxon>Poaceae</taxon>
        <taxon>PACMAD clade</taxon>
        <taxon>Panicoideae</taxon>
        <taxon>Panicodae</taxon>
        <taxon>Paniceae</taxon>
        <taxon>Dichantheliinae</taxon>
        <taxon>Dichanthelium</taxon>
    </lineage>
</organism>
<evidence type="ECO:0000313" key="4">
    <source>
        <dbReference type="Proteomes" id="UP000095767"/>
    </source>
</evidence>
<dbReference type="EMBL" id="LWDX02053181">
    <property type="protein sequence ID" value="OEL19569.1"/>
    <property type="molecule type" value="Genomic_DNA"/>
</dbReference>
<feature type="transmembrane region" description="Helical" evidence="2">
    <location>
        <begin position="141"/>
        <end position="160"/>
    </location>
</feature>
<keyword evidence="2" id="KW-0472">Membrane</keyword>
<comment type="caution">
    <text evidence="3">The sequence shown here is derived from an EMBL/GenBank/DDBJ whole genome shotgun (WGS) entry which is preliminary data.</text>
</comment>
<protein>
    <submittedName>
        <fullName evidence="3">Uncharacterized protein</fullName>
    </submittedName>
</protein>
<feature type="compositionally biased region" description="Basic residues" evidence="1">
    <location>
        <begin position="41"/>
        <end position="50"/>
    </location>
</feature>
<keyword evidence="2" id="KW-0812">Transmembrane</keyword>
<dbReference type="Proteomes" id="UP000095767">
    <property type="component" value="Unassembled WGS sequence"/>
</dbReference>
<keyword evidence="4" id="KW-1185">Reference proteome</keyword>
<evidence type="ECO:0000256" key="1">
    <source>
        <dbReference type="SAM" id="MobiDB-lite"/>
    </source>
</evidence>
<evidence type="ECO:0000256" key="2">
    <source>
        <dbReference type="SAM" id="Phobius"/>
    </source>
</evidence>
<keyword evidence="2" id="KW-1133">Transmembrane helix</keyword>
<feature type="transmembrane region" description="Helical" evidence="2">
    <location>
        <begin position="111"/>
        <end position="129"/>
    </location>
</feature>
<proteinExistence type="predicted"/>
<name>A0A1E5V337_9POAL</name>
<evidence type="ECO:0000313" key="3">
    <source>
        <dbReference type="EMBL" id="OEL19569.1"/>
    </source>
</evidence>
<sequence length="250" mass="27456">MDPRIWTADDAEKAKTGRHGDSDTGEIESSSKVGRIPPGKHGVRRLRRSRSLPPTSDHDAGASGRTTNDGTGAAASTMTFQTLDAEELCGLLVPLVLLAPNCPWCSTDQPMAMISWISLLFCLYLFFLITSLSAAMGAAQVFLRVSYLVVLGWLVGYAVSPFMGMIVLYSNTFYAAGLFGYTLPIEHHLQRTCHHPKLQEQPEGYTQGKHQCSYSYTQGENNNAGSRLLHVPPFDRLCRQGAVGVLRFYP</sequence>